<proteinExistence type="predicted"/>
<dbReference type="SUPFAM" id="SSF49777">
    <property type="entry name" value="PEBP-like"/>
    <property type="match status" value="1"/>
</dbReference>
<dbReference type="CDD" id="cd00866">
    <property type="entry name" value="PEBP_euk"/>
    <property type="match status" value="1"/>
</dbReference>
<dbReference type="Pfam" id="PF01161">
    <property type="entry name" value="PBP"/>
    <property type="match status" value="1"/>
</dbReference>
<sequence>MNLLITFTIVQLVTSSYADTESPSLVAQSFKNDPLVSKVVRNPPSALIKVTYPGRKVSLGSRLEPAQTAGPPKSVSYEADHEKLYTFMFLGPNLPPSGTVPLLQFLHWLIANAPGDDVVKGDTIASYFPPVPYPDGFPYIFLVFEQNGPLNTTQIPNMSFILSRPNFSLEKFAMEHHLNGPIAGNFMELSYLEFVPQVATTAYYLLKAVLGALG</sequence>
<feature type="signal peptide" evidence="1">
    <location>
        <begin position="1"/>
        <end position="18"/>
    </location>
</feature>
<dbReference type="InterPro" id="IPR035810">
    <property type="entry name" value="PEBP_euk"/>
</dbReference>
<dbReference type="PANTHER" id="PTHR11362:SF82">
    <property type="entry name" value="PHOSPHATIDYLETHANOLAMINE-BINDING PROTEIN 4"/>
    <property type="match status" value="1"/>
</dbReference>
<name>A0A8S4RJE6_9NEOP</name>
<evidence type="ECO:0000313" key="3">
    <source>
        <dbReference type="Proteomes" id="UP000838756"/>
    </source>
</evidence>
<keyword evidence="1" id="KW-0732">Signal</keyword>
<dbReference type="InterPro" id="IPR036610">
    <property type="entry name" value="PEBP-like_sf"/>
</dbReference>
<comment type="caution">
    <text evidence="2">The sequence shown here is derived from an EMBL/GenBank/DDBJ whole genome shotgun (WGS) entry which is preliminary data.</text>
</comment>
<dbReference type="Gene3D" id="3.90.280.10">
    <property type="entry name" value="PEBP-like"/>
    <property type="match status" value="1"/>
</dbReference>
<dbReference type="EMBL" id="CAKXAJ010025165">
    <property type="protein sequence ID" value="CAH2235960.1"/>
    <property type="molecule type" value="Genomic_DNA"/>
</dbReference>
<accession>A0A8S4RJE6</accession>
<dbReference type="InterPro" id="IPR008914">
    <property type="entry name" value="PEBP"/>
</dbReference>
<dbReference type="AlphaFoldDB" id="A0A8S4RJE6"/>
<keyword evidence="3" id="KW-1185">Reference proteome</keyword>
<feature type="chain" id="PRO_5035713023" evidence="1">
    <location>
        <begin position="19"/>
        <end position="214"/>
    </location>
</feature>
<gene>
    <name evidence="2" type="primary">jg24500</name>
    <name evidence="2" type="ORF">PAEG_LOCUS13458</name>
</gene>
<dbReference type="PANTHER" id="PTHR11362">
    <property type="entry name" value="PHOSPHATIDYLETHANOLAMINE-BINDING PROTEIN"/>
    <property type="match status" value="1"/>
</dbReference>
<evidence type="ECO:0000313" key="2">
    <source>
        <dbReference type="EMBL" id="CAH2235960.1"/>
    </source>
</evidence>
<evidence type="ECO:0000256" key="1">
    <source>
        <dbReference type="SAM" id="SignalP"/>
    </source>
</evidence>
<organism evidence="2 3">
    <name type="scientific">Pararge aegeria aegeria</name>
    <dbReference type="NCBI Taxonomy" id="348720"/>
    <lineage>
        <taxon>Eukaryota</taxon>
        <taxon>Metazoa</taxon>
        <taxon>Ecdysozoa</taxon>
        <taxon>Arthropoda</taxon>
        <taxon>Hexapoda</taxon>
        <taxon>Insecta</taxon>
        <taxon>Pterygota</taxon>
        <taxon>Neoptera</taxon>
        <taxon>Endopterygota</taxon>
        <taxon>Lepidoptera</taxon>
        <taxon>Glossata</taxon>
        <taxon>Ditrysia</taxon>
        <taxon>Papilionoidea</taxon>
        <taxon>Nymphalidae</taxon>
        <taxon>Satyrinae</taxon>
        <taxon>Satyrini</taxon>
        <taxon>Parargina</taxon>
        <taxon>Pararge</taxon>
    </lineage>
</organism>
<dbReference type="Proteomes" id="UP000838756">
    <property type="component" value="Unassembled WGS sequence"/>
</dbReference>
<dbReference type="OrthoDB" id="6920452at2759"/>
<reference evidence="2" key="1">
    <citation type="submission" date="2022-03" db="EMBL/GenBank/DDBJ databases">
        <authorList>
            <person name="Lindestad O."/>
        </authorList>
    </citation>
    <scope>NUCLEOTIDE SEQUENCE</scope>
</reference>
<protein>
    <submittedName>
        <fullName evidence="2">Jg24500 protein</fullName>
    </submittedName>
</protein>